<keyword evidence="1" id="KW-0614">Plasmid</keyword>
<protein>
    <submittedName>
        <fullName evidence="1">Uncharacterized protein</fullName>
    </submittedName>
</protein>
<accession>V9Z4M7</accession>
<name>V9Z4M7_9ACTN</name>
<dbReference type="EMBL" id="KF602048">
    <property type="protein sequence ID" value="AHE39078.1"/>
    <property type="molecule type" value="Genomic_DNA"/>
</dbReference>
<organism evidence="1">
    <name type="scientific">Streptomyces sp. FR1</name>
    <dbReference type="NCBI Taxonomy" id="349971"/>
    <lineage>
        <taxon>Bacteria</taxon>
        <taxon>Bacillati</taxon>
        <taxon>Actinomycetota</taxon>
        <taxon>Actinomycetes</taxon>
        <taxon>Kitasatosporales</taxon>
        <taxon>Streptomycetaceae</taxon>
        <taxon>Streptomyces</taxon>
    </lineage>
</organism>
<proteinExistence type="predicted"/>
<sequence length="86" mass="9449">MSECPSPSPHPARRVLNGASWRALCRNRRTSAAALRSSTQDVHQLLLLHAQLSDTRSSRRTGAWFEPAAQRAQARWPTSLCTAPAA</sequence>
<reference evidence="1" key="1">
    <citation type="submission" date="2013-09" db="EMBL/GenBank/DDBJ databases">
        <title>Complete nucleotide sequence of Streptomyces linear plasmid pFRL3.</title>
        <authorList>
            <person name="Chen Z."/>
            <person name="Fang P."/>
            <person name="Qin Z."/>
        </authorList>
    </citation>
    <scope>NUCLEOTIDE SEQUENCE</scope>
    <source>
        <plasmid evidence="1">pFRL3</plasmid>
    </source>
</reference>
<evidence type="ECO:0000313" key="1">
    <source>
        <dbReference type="EMBL" id="AHE39078.1"/>
    </source>
</evidence>
<dbReference type="AlphaFoldDB" id="V9Z4M7"/>
<geneLocation type="plasmid" evidence="1">
    <name>pFRL3</name>
</geneLocation>
<gene>
    <name evidence="1" type="ORF">pFRL3_301c</name>
</gene>